<reference evidence="2" key="1">
    <citation type="submission" date="2018-01" db="EMBL/GenBank/DDBJ databases">
        <authorList>
            <person name="Mao J.F."/>
        </authorList>
    </citation>
    <scope>NUCLEOTIDE SEQUENCE</scope>
    <source>
        <strain evidence="2">Huo1</strain>
        <tissue evidence="2">Leaf</tissue>
    </source>
</reference>
<feature type="compositionally biased region" description="Basic residues" evidence="1">
    <location>
        <begin position="29"/>
        <end position="38"/>
    </location>
</feature>
<evidence type="ECO:0000256" key="1">
    <source>
        <dbReference type="SAM" id="MobiDB-lite"/>
    </source>
</evidence>
<name>A0A8X8YP54_SALSN</name>
<organism evidence="2">
    <name type="scientific">Salvia splendens</name>
    <name type="common">Scarlet sage</name>
    <dbReference type="NCBI Taxonomy" id="180675"/>
    <lineage>
        <taxon>Eukaryota</taxon>
        <taxon>Viridiplantae</taxon>
        <taxon>Streptophyta</taxon>
        <taxon>Embryophyta</taxon>
        <taxon>Tracheophyta</taxon>
        <taxon>Spermatophyta</taxon>
        <taxon>Magnoliopsida</taxon>
        <taxon>eudicotyledons</taxon>
        <taxon>Gunneridae</taxon>
        <taxon>Pentapetalae</taxon>
        <taxon>asterids</taxon>
        <taxon>lamiids</taxon>
        <taxon>Lamiales</taxon>
        <taxon>Lamiaceae</taxon>
        <taxon>Nepetoideae</taxon>
        <taxon>Mentheae</taxon>
        <taxon>Salviinae</taxon>
        <taxon>Salvia</taxon>
        <taxon>Salvia subgen. Calosphace</taxon>
        <taxon>core Calosphace</taxon>
    </lineage>
</organism>
<dbReference type="Proteomes" id="UP000298416">
    <property type="component" value="Unassembled WGS sequence"/>
</dbReference>
<feature type="compositionally biased region" description="Polar residues" evidence="1">
    <location>
        <begin position="60"/>
        <end position="79"/>
    </location>
</feature>
<protein>
    <submittedName>
        <fullName evidence="2">Uncharacterized protein</fullName>
    </submittedName>
</protein>
<feature type="region of interest" description="Disordered" evidence="1">
    <location>
        <begin position="1"/>
        <end position="119"/>
    </location>
</feature>
<proteinExistence type="predicted"/>
<reference evidence="2" key="2">
    <citation type="submission" date="2020-08" db="EMBL/GenBank/DDBJ databases">
        <title>Plant Genome Project.</title>
        <authorList>
            <person name="Zhang R.-G."/>
        </authorList>
    </citation>
    <scope>NUCLEOTIDE SEQUENCE</scope>
    <source>
        <strain evidence="2">Huo1</strain>
        <tissue evidence="2">Leaf</tissue>
    </source>
</reference>
<dbReference type="EMBL" id="PNBA02000002">
    <property type="protein sequence ID" value="KAG6433606.1"/>
    <property type="molecule type" value="Genomic_DNA"/>
</dbReference>
<accession>A0A8X8YP54</accession>
<keyword evidence="3" id="KW-1185">Reference proteome</keyword>
<feature type="compositionally biased region" description="Low complexity" evidence="1">
    <location>
        <begin position="87"/>
        <end position="119"/>
    </location>
</feature>
<gene>
    <name evidence="2" type="ORF">SASPL_105221</name>
</gene>
<sequence>MVDTRKSSMENSARQLRSGRTSGEAQQYTRKHPAKSKTVKQATYKLDADPGKKIPDPEGKTSSPTRKNPSSSPQISTKIPGTKGKTSSAPKKNASSAPQVPTKIPATKSTTSSAPKKNASSAPEIDVFIMLPVTSFFRLFIVLFPICANQHYYVVCFCFKRNAIAVIDNSANGMTMTSQ</sequence>
<evidence type="ECO:0000313" key="3">
    <source>
        <dbReference type="Proteomes" id="UP000298416"/>
    </source>
</evidence>
<feature type="compositionally biased region" description="Basic and acidic residues" evidence="1">
    <location>
        <begin position="46"/>
        <end position="59"/>
    </location>
</feature>
<comment type="caution">
    <text evidence="2">The sequence shown here is derived from an EMBL/GenBank/DDBJ whole genome shotgun (WGS) entry which is preliminary data.</text>
</comment>
<dbReference type="AlphaFoldDB" id="A0A8X8YP54"/>
<evidence type="ECO:0000313" key="2">
    <source>
        <dbReference type="EMBL" id="KAG6433606.1"/>
    </source>
</evidence>
<feature type="compositionally biased region" description="Polar residues" evidence="1">
    <location>
        <begin position="9"/>
        <end position="28"/>
    </location>
</feature>